<keyword evidence="3" id="KW-1185">Reference proteome</keyword>
<feature type="compositionally biased region" description="Basic and acidic residues" evidence="1">
    <location>
        <begin position="158"/>
        <end position="169"/>
    </location>
</feature>
<evidence type="ECO:0000313" key="2">
    <source>
        <dbReference type="EMBL" id="MDX8418993.1"/>
    </source>
</evidence>
<proteinExistence type="predicted"/>
<reference evidence="2 3" key="1">
    <citation type="submission" date="2022-03" db="EMBL/GenBank/DDBJ databases">
        <title>Novel taxa within the pig intestine.</title>
        <authorList>
            <person name="Wylensek D."/>
            <person name="Bishof K."/>
            <person name="Afrizal A."/>
            <person name="Clavel T."/>
        </authorList>
    </citation>
    <scope>NUCLEOTIDE SEQUENCE [LARGE SCALE GENOMIC DNA]</scope>
    <source>
        <strain evidence="2 3">CLA-KB-P133</strain>
    </source>
</reference>
<dbReference type="EMBL" id="JALBUR010000004">
    <property type="protein sequence ID" value="MDX8418993.1"/>
    <property type="molecule type" value="Genomic_DNA"/>
</dbReference>
<comment type="caution">
    <text evidence="2">The sequence shown here is derived from an EMBL/GenBank/DDBJ whole genome shotgun (WGS) entry which is preliminary data.</text>
</comment>
<protein>
    <submittedName>
        <fullName evidence="2">DUF3284 domain-containing protein</fullName>
    </submittedName>
</protein>
<feature type="region of interest" description="Disordered" evidence="1">
    <location>
        <begin position="143"/>
        <end position="169"/>
    </location>
</feature>
<dbReference type="AlphaFoldDB" id="A0AB35U0U6"/>
<sequence>MKLIRTWDISSDAFYDYLEKKIAEEIRQNTGRTVKAQDFSGFRYRRKGADGGADTVIVIDDYQRGKIYQVTARSLQETMTNTFCTREKDGRLEVTMTSAISAYDQKKEGMSALKRSFYSFAWHSRMARVLGSMYEDLLREKNHLPEPKPMPGTRTMKHLSEKLSGKNKS</sequence>
<dbReference type="InterPro" id="IPR021701">
    <property type="entry name" value="DUF3284"/>
</dbReference>
<gene>
    <name evidence="2" type="ORF">MOZ60_02665</name>
</gene>
<evidence type="ECO:0000256" key="1">
    <source>
        <dbReference type="SAM" id="MobiDB-lite"/>
    </source>
</evidence>
<dbReference type="RefSeq" id="WP_370595553.1">
    <property type="nucleotide sequence ID" value="NZ_JALBUR010000004.1"/>
</dbReference>
<dbReference type="Pfam" id="PF11687">
    <property type="entry name" value="DUF3284"/>
    <property type="match status" value="1"/>
</dbReference>
<evidence type="ECO:0000313" key="3">
    <source>
        <dbReference type="Proteomes" id="UP001286174"/>
    </source>
</evidence>
<accession>A0AB35U0U6</accession>
<dbReference type="Proteomes" id="UP001286174">
    <property type="component" value="Unassembled WGS sequence"/>
</dbReference>
<name>A0AB35U0U6_9FIRM</name>
<organism evidence="2 3">
    <name type="scientific">Grylomicrobium aquisgranensis</name>
    <dbReference type="NCBI Taxonomy" id="2926318"/>
    <lineage>
        <taxon>Bacteria</taxon>
        <taxon>Bacillati</taxon>
        <taxon>Bacillota</taxon>
        <taxon>Erysipelotrichia</taxon>
        <taxon>Erysipelotrichales</taxon>
        <taxon>Erysipelotrichaceae</taxon>
        <taxon>Grylomicrobium</taxon>
    </lineage>
</organism>